<evidence type="ECO:0000256" key="2">
    <source>
        <dbReference type="ARBA" id="ARBA00022771"/>
    </source>
</evidence>
<dbReference type="InterPro" id="IPR000433">
    <property type="entry name" value="Znf_ZZ"/>
</dbReference>
<feature type="region of interest" description="Disordered" evidence="5">
    <location>
        <begin position="939"/>
        <end position="958"/>
    </location>
</feature>
<gene>
    <name evidence="7" type="ORF">RDB_LOCUS33125</name>
</gene>
<evidence type="ECO:0000313" key="8">
    <source>
        <dbReference type="Proteomes" id="UP000663853"/>
    </source>
</evidence>
<comment type="caution">
    <text evidence="7">The sequence shown here is derived from an EMBL/GenBank/DDBJ whole genome shotgun (WGS) entry which is preliminary data.</text>
</comment>
<evidence type="ECO:0000256" key="4">
    <source>
        <dbReference type="PROSITE-ProRule" id="PRU00228"/>
    </source>
</evidence>
<dbReference type="InterPro" id="IPR043145">
    <property type="entry name" value="Znf_ZZ_sf"/>
</dbReference>
<keyword evidence="2 4" id="KW-0863">Zinc-finger</keyword>
<feature type="region of interest" description="Disordered" evidence="5">
    <location>
        <begin position="122"/>
        <end position="162"/>
    </location>
</feature>
<dbReference type="Gene3D" id="3.30.60.90">
    <property type="match status" value="1"/>
</dbReference>
<dbReference type="InterPro" id="IPR024983">
    <property type="entry name" value="CHAT_dom"/>
</dbReference>
<name>A0A8H3AT11_9AGAM</name>
<keyword evidence="1" id="KW-0479">Metal-binding</keyword>
<evidence type="ECO:0000313" key="7">
    <source>
        <dbReference type="EMBL" id="CAE6438380.1"/>
    </source>
</evidence>
<evidence type="ECO:0000256" key="5">
    <source>
        <dbReference type="SAM" id="MobiDB-lite"/>
    </source>
</evidence>
<feature type="domain" description="ZZ-type" evidence="6">
    <location>
        <begin position="32"/>
        <end position="84"/>
    </location>
</feature>
<dbReference type="SUPFAM" id="SSF57850">
    <property type="entry name" value="RING/U-box"/>
    <property type="match status" value="1"/>
</dbReference>
<dbReference type="Pfam" id="PF12770">
    <property type="entry name" value="CHAT"/>
    <property type="match status" value="1"/>
</dbReference>
<dbReference type="GO" id="GO:0008270">
    <property type="term" value="F:zinc ion binding"/>
    <property type="evidence" value="ECO:0007669"/>
    <property type="project" value="UniProtKB-KW"/>
</dbReference>
<evidence type="ECO:0000256" key="1">
    <source>
        <dbReference type="ARBA" id="ARBA00022723"/>
    </source>
</evidence>
<evidence type="ECO:0000259" key="6">
    <source>
        <dbReference type="PROSITE" id="PS50135"/>
    </source>
</evidence>
<feature type="region of interest" description="Disordered" evidence="5">
    <location>
        <begin position="1110"/>
        <end position="1161"/>
    </location>
</feature>
<feature type="compositionally biased region" description="Polar residues" evidence="5">
    <location>
        <begin position="148"/>
        <end position="162"/>
    </location>
</feature>
<feature type="compositionally biased region" description="Polar residues" evidence="5">
    <location>
        <begin position="125"/>
        <end position="138"/>
    </location>
</feature>
<dbReference type="Proteomes" id="UP000663853">
    <property type="component" value="Unassembled WGS sequence"/>
</dbReference>
<dbReference type="SMART" id="SM00291">
    <property type="entry name" value="ZnF_ZZ"/>
    <property type="match status" value="1"/>
</dbReference>
<proteinExistence type="predicted"/>
<dbReference type="InterPro" id="IPR011990">
    <property type="entry name" value="TPR-like_helical_dom_sf"/>
</dbReference>
<keyword evidence="3" id="KW-0862">Zinc</keyword>
<reference evidence="7" key="1">
    <citation type="submission" date="2021-01" db="EMBL/GenBank/DDBJ databases">
        <authorList>
            <person name="Kaushik A."/>
        </authorList>
    </citation>
    <scope>NUCLEOTIDE SEQUENCE</scope>
    <source>
        <strain evidence="7">AG6-10EEA</strain>
    </source>
</reference>
<protein>
    <recommendedName>
        <fullName evidence="6">ZZ-type domain-containing protein</fullName>
    </recommendedName>
</protein>
<feature type="region of interest" description="Disordered" evidence="5">
    <location>
        <begin position="1"/>
        <end position="21"/>
    </location>
</feature>
<dbReference type="CDD" id="cd02340">
    <property type="entry name" value="ZZ_NBR1_like"/>
    <property type="match status" value="1"/>
</dbReference>
<sequence length="1323" mass="145395">MQTLPASIPTPLAPATRHVSTGSTGAATLNQLHDALCDVCSRQIRGIRHRCLDCPDFDICAACFVPEVHFDGEHRFRAITEPGQAVVRNVPEPPARPYGLFQTNVGMFAPVVDEEVSTIAKVGASGSSPGKPTRSNLLATVPDPAPPQSTAERSTTAALSPSINAPDDQLLLEALVSTPPAPPSSSSIPGLPSSVPFMGLSTGYEPPRFAKVEAGVVAAQAQSIQGNLQALRQQEPAAGNVVPGGPRTILEEVQQVDRRVSALEKQLGPGKPSISTRSMKHEVDDISAILKGILNRIFPQPRDLTSTLSPDYQRALDQALSILAMLASSIFLLPECDDSMEYFALSESCLVLAAEVLPKGHIAAPVIASHLGTLYFQRFQFSGVAKNIKMAINMHQQSVDAGPNDHPKRAMFLGWLGRSYIALFEVDQNAEDLKKAMELNLKAWENIQSKVDEATREERKHILEGKSRALQCLVEHVGGLNNTSLLNLGIGEWRTTLLDLLKRHDTQDEVKAGCMRTLGFLYITRFDQLGGQHQTDIDRSLTFLAMAIALLPEQHSDLRSTLCILAHSLVSRPSSSESEDKANSDLAFEYLELAKELTPVKHAFEPHLRASYGDIHMALSRKAKVPTSKEYHLMRAIGHHQAVLNYSTCHPGSRLWAKARQKLGRCRFYKYNDSKSLASPQVEELKLSLREFISIVLAPRGHLFDRFMAACSWAKYASSHPAFWKQALCGYETAIELIPLLACFGAVPGQRRKATQKSGQLATEAAAFAIEAGEYSLALTLLEQGRSVKWNHMLQLQTPLNTLKAQVGGKKLAEELEDLLKRLQLEEENPALHDLTGHSPYKDLDLQNQYQRLLDQIRKIQGFAHFMRPRAAEDLMKAARNGPVVVINVHISRCDALIVHPINNNKGIQLVKLPELAPDKIIHMRDIIDQSLEEIGGTRAVGSKSGGEAGRQQKRTEPIDRLEEQLKNLWDWVVHPILKGLGYGSRPKEPRHVTWCATGPLSFLPLHAAGDYRNTGIEKTFEYVISSYTPTLGALLTDVYHEVLPKPHCDLLLVNPELANPEHGSESGGLPGAQAEIECIEKRFKVATSSFPQWAVEGVDAVVSLFRRPKDTMDSQSQPKSEPALKIPDLDDESDEPNSNNGPAPNVPENAGPPRLTRLEGSHANPNAVYEAMQKHDWIHLACHAVQNDGNPAMCGFYLGGELLPLQRIARMRYKKRGLAFLSACQTAKGDQNLPDEAIHLASGMLMSGYSNVIATMWPVRDADAPFVANDVYNRLLVGDKMRCGRSAAALHSALANLRKDLEVKNLGRVALAYWIPFIHYGA</sequence>
<organism evidence="7 8">
    <name type="scientific">Rhizoctonia solani</name>
    <dbReference type="NCBI Taxonomy" id="456999"/>
    <lineage>
        <taxon>Eukaryota</taxon>
        <taxon>Fungi</taxon>
        <taxon>Dikarya</taxon>
        <taxon>Basidiomycota</taxon>
        <taxon>Agaricomycotina</taxon>
        <taxon>Agaricomycetes</taxon>
        <taxon>Cantharellales</taxon>
        <taxon>Ceratobasidiaceae</taxon>
        <taxon>Rhizoctonia</taxon>
    </lineage>
</organism>
<dbReference type="Pfam" id="PF00569">
    <property type="entry name" value="ZZ"/>
    <property type="match status" value="1"/>
</dbReference>
<dbReference type="Gene3D" id="1.25.40.10">
    <property type="entry name" value="Tetratricopeptide repeat domain"/>
    <property type="match status" value="1"/>
</dbReference>
<accession>A0A8H3AT11</accession>
<evidence type="ECO:0000256" key="3">
    <source>
        <dbReference type="ARBA" id="ARBA00022833"/>
    </source>
</evidence>
<dbReference type="EMBL" id="CAJMXA010000646">
    <property type="protein sequence ID" value="CAE6438380.1"/>
    <property type="molecule type" value="Genomic_DNA"/>
</dbReference>
<dbReference type="PROSITE" id="PS50135">
    <property type="entry name" value="ZF_ZZ_2"/>
    <property type="match status" value="1"/>
</dbReference>